<dbReference type="PROSITE" id="PS00028">
    <property type="entry name" value="ZINC_FINGER_C2H2_1"/>
    <property type="match status" value="3"/>
</dbReference>
<dbReference type="Gramene" id="OPUNC02G24320.1">
    <property type="protein sequence ID" value="OPUNC02G24320.1"/>
    <property type="gene ID" value="OPUNC02G24320"/>
</dbReference>
<keyword evidence="1" id="KW-0862">Zinc</keyword>
<dbReference type="OMA" id="MCPSSEE"/>
<feature type="region of interest" description="Disordered" evidence="2">
    <location>
        <begin position="154"/>
        <end position="182"/>
    </location>
</feature>
<feature type="region of interest" description="Disordered" evidence="2">
    <location>
        <begin position="337"/>
        <end position="357"/>
    </location>
</feature>
<dbReference type="HOGENOM" id="CLU_019038_1_0_1"/>
<evidence type="ECO:0000313" key="4">
    <source>
        <dbReference type="EnsemblPlants" id="OPUNC02G24320.1"/>
    </source>
</evidence>
<name>A0A0E0K368_ORYPU</name>
<keyword evidence="5" id="KW-1185">Reference proteome</keyword>
<feature type="compositionally biased region" description="Pro residues" evidence="2">
    <location>
        <begin position="20"/>
        <end position="31"/>
    </location>
</feature>
<feature type="domain" description="C2H2-type" evidence="3">
    <location>
        <begin position="119"/>
        <end position="146"/>
    </location>
</feature>
<keyword evidence="1" id="KW-0479">Metal-binding</keyword>
<feature type="compositionally biased region" description="Acidic residues" evidence="2">
    <location>
        <begin position="164"/>
        <end position="175"/>
    </location>
</feature>
<dbReference type="SMART" id="SM00355">
    <property type="entry name" value="ZnF_C2H2"/>
    <property type="match status" value="4"/>
</dbReference>
<dbReference type="Gene3D" id="3.30.160.60">
    <property type="entry name" value="Classic Zinc Finger"/>
    <property type="match status" value="1"/>
</dbReference>
<sequence>MAMVVAGSHRPPSPQSLRLVPPPPPQPPPPPLAYKHHCKVCKKGFMCGRALGGHMRAHGIGDDNDTMDDDDDDHSLSPCGDGGGEPSEAAGSPTTTTTTTTTKSMYALRTNPGRPRNCRTCENCGKEFTSWKTLLDHGRCGFDEEDARLDVSLIRSPPLHDGGDDNDGEDEEGDDLTLAAGGWSKGKRSRRAKVMAIGTGSVSELQLPAPSTEEEDLANFLVMLSSSSSSSSRVAQPAIVVDDADQESCASGSKDEERNRFFVPQPISIAAPMMAQMTVIAPQMVPQQHISTVPRGMFECKACKKVFTSHQALGGHRASHKKVKGCFAAKLESSRNETATEAQQQHVTAAPHDDTRATTSHVIPGDISMDGANTIGASADADGKAAAASVGAGEIVIAEAASTDMTAMMMPVEDLAPASLAPSGVLPFKKKGKVHECSICHRVFTSGQALGGHKRCHWLTSGATDPLTKLQPVAQDHAMVAAMCHQLTLGRPIFDAIDQRILDLNVPANPLAEAVAARQQQQVAAVNDGALSLNAAASVYLQSWTGHSNGSHVNKTTATGSRINDAAGGATTEDDEADSTSAKRAKIGDLKDMKVAGESLPWLQVGIGISSESKEKNTQE</sequence>
<feature type="region of interest" description="Disordered" evidence="2">
    <location>
        <begin position="548"/>
        <end position="583"/>
    </location>
</feature>
<evidence type="ECO:0000313" key="5">
    <source>
        <dbReference type="Proteomes" id="UP000026962"/>
    </source>
</evidence>
<feature type="domain" description="C2H2-type" evidence="3">
    <location>
        <begin position="298"/>
        <end position="325"/>
    </location>
</feature>
<feature type="compositionally biased region" description="Polar residues" evidence="2">
    <location>
        <begin position="548"/>
        <end position="562"/>
    </location>
</feature>
<dbReference type="GO" id="GO:0008270">
    <property type="term" value="F:zinc ion binding"/>
    <property type="evidence" value="ECO:0007669"/>
    <property type="project" value="UniProtKB-KW"/>
</dbReference>
<evidence type="ECO:0000259" key="3">
    <source>
        <dbReference type="PROSITE" id="PS50157"/>
    </source>
</evidence>
<protein>
    <recommendedName>
        <fullName evidence="3">C2H2-type domain-containing protein</fullName>
    </recommendedName>
</protein>
<dbReference type="PANTHER" id="PTHR47068">
    <property type="entry name" value="OS02G0659100 PROTEIN"/>
    <property type="match status" value="1"/>
</dbReference>
<dbReference type="InterPro" id="IPR013087">
    <property type="entry name" value="Znf_C2H2_type"/>
</dbReference>
<feature type="compositionally biased region" description="Polar residues" evidence="2">
    <location>
        <begin position="337"/>
        <end position="347"/>
    </location>
</feature>
<feature type="region of interest" description="Disordered" evidence="2">
    <location>
        <begin position="61"/>
        <end position="112"/>
    </location>
</feature>
<dbReference type="EnsemblPlants" id="OPUNC02G24320.1">
    <property type="protein sequence ID" value="OPUNC02G24320.1"/>
    <property type="gene ID" value="OPUNC02G24320"/>
</dbReference>
<organism evidence="4">
    <name type="scientific">Oryza punctata</name>
    <name type="common">Red rice</name>
    <dbReference type="NCBI Taxonomy" id="4537"/>
    <lineage>
        <taxon>Eukaryota</taxon>
        <taxon>Viridiplantae</taxon>
        <taxon>Streptophyta</taxon>
        <taxon>Embryophyta</taxon>
        <taxon>Tracheophyta</taxon>
        <taxon>Spermatophyta</taxon>
        <taxon>Magnoliopsida</taxon>
        <taxon>Liliopsida</taxon>
        <taxon>Poales</taxon>
        <taxon>Poaceae</taxon>
        <taxon>BOP clade</taxon>
        <taxon>Oryzoideae</taxon>
        <taxon>Oryzeae</taxon>
        <taxon>Oryzinae</taxon>
        <taxon>Oryza</taxon>
    </lineage>
</organism>
<feature type="domain" description="C2H2-type" evidence="3">
    <location>
        <begin position="36"/>
        <end position="58"/>
    </location>
</feature>
<accession>A0A0E0K368</accession>
<dbReference type="Pfam" id="PF13912">
    <property type="entry name" value="zf-C2H2_6"/>
    <property type="match status" value="3"/>
</dbReference>
<dbReference type="Proteomes" id="UP000026962">
    <property type="component" value="Chromosome 2"/>
</dbReference>
<dbReference type="InterPro" id="IPR036236">
    <property type="entry name" value="Znf_C2H2_sf"/>
</dbReference>
<evidence type="ECO:0000256" key="2">
    <source>
        <dbReference type="SAM" id="MobiDB-lite"/>
    </source>
</evidence>
<feature type="compositionally biased region" description="Acidic residues" evidence="2">
    <location>
        <begin position="62"/>
        <end position="73"/>
    </location>
</feature>
<dbReference type="SUPFAM" id="SSF57667">
    <property type="entry name" value="beta-beta-alpha zinc fingers"/>
    <property type="match status" value="2"/>
</dbReference>
<feature type="region of interest" description="Disordered" evidence="2">
    <location>
        <begin position="1"/>
        <end position="31"/>
    </location>
</feature>
<dbReference type="eggNOG" id="KOG1721">
    <property type="taxonomic scope" value="Eukaryota"/>
</dbReference>
<dbReference type="PROSITE" id="PS50157">
    <property type="entry name" value="ZINC_FINGER_C2H2_2"/>
    <property type="match status" value="4"/>
</dbReference>
<keyword evidence="1" id="KW-0863">Zinc-finger</keyword>
<dbReference type="AlphaFoldDB" id="A0A0E0K368"/>
<reference evidence="4" key="1">
    <citation type="submission" date="2015-04" db="UniProtKB">
        <authorList>
            <consortium name="EnsemblPlants"/>
        </authorList>
    </citation>
    <scope>IDENTIFICATION</scope>
</reference>
<dbReference type="PANTHER" id="PTHR47068:SF1">
    <property type="entry name" value="OS02G0659100 PROTEIN"/>
    <property type="match status" value="1"/>
</dbReference>
<dbReference type="STRING" id="4537.A0A0E0K368"/>
<reference evidence="4" key="2">
    <citation type="submission" date="2018-05" db="EMBL/GenBank/DDBJ databases">
        <title>OpunRS2 (Oryza punctata Reference Sequence Version 2).</title>
        <authorList>
            <person name="Zhang J."/>
            <person name="Kudrna D."/>
            <person name="Lee S."/>
            <person name="Talag J."/>
            <person name="Welchert J."/>
            <person name="Wing R.A."/>
        </authorList>
    </citation>
    <scope>NUCLEOTIDE SEQUENCE [LARGE SCALE GENOMIC DNA]</scope>
</reference>
<feature type="domain" description="C2H2-type" evidence="3">
    <location>
        <begin position="435"/>
        <end position="457"/>
    </location>
</feature>
<proteinExistence type="predicted"/>
<evidence type="ECO:0000256" key="1">
    <source>
        <dbReference type="PROSITE-ProRule" id="PRU00042"/>
    </source>
</evidence>